<evidence type="ECO:0000313" key="1">
    <source>
        <dbReference type="EMBL" id="TKG58451.1"/>
    </source>
</evidence>
<dbReference type="Proteomes" id="UP000309992">
    <property type="component" value="Unassembled WGS sequence"/>
</dbReference>
<name>A0ABY2RSG8_9PSEU</name>
<accession>A0ABY2RSG8</accession>
<sequence>MSVADLRTQLTNLAAQLPVSHLSAAYRNAEDSRATLVIAWRGSDHPSAQAAQAAASAAVGRIAELVAVLEQVTEDIAYYNETL</sequence>
<comment type="caution">
    <text evidence="1">The sequence shown here is derived from an EMBL/GenBank/DDBJ whole genome shotgun (WGS) entry which is preliminary data.</text>
</comment>
<evidence type="ECO:0000313" key="2">
    <source>
        <dbReference type="Proteomes" id="UP000309992"/>
    </source>
</evidence>
<dbReference type="RefSeq" id="WP_137097484.1">
    <property type="nucleotide sequence ID" value="NZ_SWMS01000053.1"/>
</dbReference>
<organism evidence="1 2">
    <name type="scientific">Prauserella endophytica</name>
    <dbReference type="NCBI Taxonomy" id="1592324"/>
    <lineage>
        <taxon>Bacteria</taxon>
        <taxon>Bacillati</taxon>
        <taxon>Actinomycetota</taxon>
        <taxon>Actinomycetes</taxon>
        <taxon>Pseudonocardiales</taxon>
        <taxon>Pseudonocardiaceae</taxon>
        <taxon>Prauserella</taxon>
        <taxon>Prauserella coralliicola group</taxon>
    </lineage>
</organism>
<gene>
    <name evidence="1" type="ORF">FCN18_37860</name>
</gene>
<protein>
    <submittedName>
        <fullName evidence="1">Uncharacterized protein</fullName>
    </submittedName>
</protein>
<keyword evidence="2" id="KW-1185">Reference proteome</keyword>
<reference evidence="1 2" key="1">
    <citation type="journal article" date="2015" name="Antonie Van Leeuwenhoek">
        <title>Prauserella endophytica sp. nov., an endophytic actinobacterium isolated from Tamarix taklamakanensis.</title>
        <authorList>
            <person name="Liu J.M."/>
            <person name="Habden X."/>
            <person name="Guo L."/>
            <person name="Tuo L."/>
            <person name="Jiang Z.K."/>
            <person name="Liu S.W."/>
            <person name="Liu X.F."/>
            <person name="Chen L."/>
            <person name="Li R.F."/>
            <person name="Zhang Y.Q."/>
            <person name="Sun C.H."/>
        </authorList>
    </citation>
    <scope>NUCLEOTIDE SEQUENCE [LARGE SCALE GENOMIC DNA]</scope>
    <source>
        <strain evidence="1 2">CGMCC 4.7182</strain>
    </source>
</reference>
<proteinExistence type="predicted"/>
<dbReference type="EMBL" id="SWMS01000053">
    <property type="protein sequence ID" value="TKG58451.1"/>
    <property type="molecule type" value="Genomic_DNA"/>
</dbReference>